<dbReference type="Proteomes" id="UP000007062">
    <property type="component" value="Chromosome 3R"/>
</dbReference>
<evidence type="ECO:0000256" key="1">
    <source>
        <dbReference type="ARBA" id="ARBA00004123"/>
    </source>
</evidence>
<keyword evidence="10" id="KW-0539">Nucleus</keyword>
<dbReference type="VEuPathDB" id="VectorBase:AGAP010202"/>
<dbReference type="GO" id="GO:0045892">
    <property type="term" value="P:negative regulation of DNA-templated transcription"/>
    <property type="evidence" value="ECO:0000318"/>
    <property type="project" value="GO_Central"/>
</dbReference>
<reference evidence="12" key="3">
    <citation type="submission" date="2021-01" db="UniProtKB">
        <authorList>
            <consortium name="EnsemblMetazoa"/>
        </authorList>
    </citation>
    <scope>IDENTIFICATION</scope>
    <source>
        <strain evidence="12">PEST</strain>
    </source>
</reference>
<reference evidence="12 13" key="2">
    <citation type="journal article" date="2004" name="Trends Parasitol.">
        <title>The Anopheles gambiae genome: an update.</title>
        <authorList>
            <person name="Mongin E."/>
            <person name="Louis C."/>
            <person name="Holt R.A."/>
            <person name="Birney E."/>
            <person name="Collins F.H."/>
        </authorList>
    </citation>
    <scope>NUCLEOTIDE SEQUENCE [LARGE SCALE GENOMIC DNA]</scope>
    <source>
        <strain evidence="12 13">PEST</strain>
    </source>
</reference>
<dbReference type="Pfam" id="PF21319">
    <property type="entry name" value="zf-FCS_1"/>
    <property type="match status" value="1"/>
</dbReference>
<keyword evidence="2" id="KW-0479">Metal-binding</keyword>
<keyword evidence="3" id="KW-0677">Repeat</keyword>
<dbReference type="InterPro" id="IPR004092">
    <property type="entry name" value="Mbt"/>
</dbReference>
<protein>
    <recommendedName>
        <fullName evidence="14">Polycomb protein Sfmbt</fullName>
    </recommendedName>
</protein>
<dbReference type="GO" id="GO:0031507">
    <property type="term" value="P:heterochromatin formation"/>
    <property type="evidence" value="ECO:0007669"/>
    <property type="project" value="InterPro"/>
</dbReference>
<keyword evidence="4" id="KW-0863">Zinc-finger</keyword>
<dbReference type="FunCoup" id="A0A1S4H434">
    <property type="interactions" value="2390"/>
</dbReference>
<feature type="compositionally biased region" description="Basic and acidic residues" evidence="11">
    <location>
        <begin position="1057"/>
        <end position="1066"/>
    </location>
</feature>
<evidence type="ECO:0000256" key="2">
    <source>
        <dbReference type="ARBA" id="ARBA00022723"/>
    </source>
</evidence>
<feature type="compositionally biased region" description="Low complexity" evidence="11">
    <location>
        <begin position="1191"/>
        <end position="1204"/>
    </location>
</feature>
<accession>A0A1S4H434</accession>
<keyword evidence="7" id="KW-0805">Transcription regulation</keyword>
<dbReference type="InterPro" id="IPR050548">
    <property type="entry name" value="PcG_chromatin_remod_factors"/>
</dbReference>
<dbReference type="GO" id="GO:0003682">
    <property type="term" value="F:chromatin binding"/>
    <property type="evidence" value="ECO:0000318"/>
    <property type="project" value="GO_Central"/>
</dbReference>
<dbReference type="SUPFAM" id="SSF47769">
    <property type="entry name" value="SAM/Pointed domain"/>
    <property type="match status" value="1"/>
</dbReference>
<dbReference type="GO" id="GO:0008270">
    <property type="term" value="F:zinc ion binding"/>
    <property type="evidence" value="ECO:0007669"/>
    <property type="project" value="UniProtKB-KW"/>
</dbReference>
<dbReference type="VEuPathDB" id="VectorBase:AGAMI1_004528"/>
<feature type="region of interest" description="Disordered" evidence="11">
    <location>
        <begin position="1191"/>
        <end position="1210"/>
    </location>
</feature>
<feature type="region of interest" description="Disordered" evidence="11">
    <location>
        <begin position="202"/>
        <end position="229"/>
    </location>
</feature>
<dbReference type="Gene3D" id="2.30.30.140">
    <property type="match status" value="4"/>
</dbReference>
<name>A0A1S4H434_ANOGA</name>
<feature type="region of interest" description="Disordered" evidence="11">
    <location>
        <begin position="1035"/>
        <end position="1076"/>
    </location>
</feature>
<dbReference type="SUPFAM" id="SSF63748">
    <property type="entry name" value="Tudor/PWWP/MBT"/>
    <property type="match status" value="4"/>
</dbReference>
<keyword evidence="6" id="KW-0156">Chromatin regulator</keyword>
<evidence type="ECO:0000256" key="8">
    <source>
        <dbReference type="ARBA" id="ARBA00023125"/>
    </source>
</evidence>
<dbReference type="InParanoid" id="A0A1S4H434"/>
<dbReference type="Gene3D" id="3.30.60.160">
    <property type="match status" value="1"/>
</dbReference>
<feature type="compositionally biased region" description="Polar residues" evidence="11">
    <location>
        <begin position="1223"/>
        <end position="1235"/>
    </location>
</feature>
<dbReference type="InterPro" id="IPR013761">
    <property type="entry name" value="SAM/pointed_sf"/>
</dbReference>
<dbReference type="InterPro" id="IPR038603">
    <property type="entry name" value="Znf_FCS_sf"/>
</dbReference>
<feature type="compositionally biased region" description="Low complexity" evidence="11">
    <location>
        <begin position="1035"/>
        <end position="1045"/>
    </location>
</feature>
<keyword evidence="9" id="KW-0804">Transcription</keyword>
<dbReference type="EnsemblMetazoa" id="AGAP010202-RA">
    <property type="protein sequence ID" value="AGAP010202-PA"/>
    <property type="gene ID" value="AGAP010202"/>
</dbReference>
<evidence type="ECO:0000256" key="10">
    <source>
        <dbReference type="ARBA" id="ARBA00023242"/>
    </source>
</evidence>
<evidence type="ECO:0000256" key="11">
    <source>
        <dbReference type="SAM" id="MobiDB-lite"/>
    </source>
</evidence>
<dbReference type="PANTHER" id="PTHR12247">
    <property type="entry name" value="POLYCOMB GROUP PROTEIN"/>
    <property type="match status" value="1"/>
</dbReference>
<feature type="compositionally biased region" description="Basic and acidic residues" evidence="11">
    <location>
        <begin position="466"/>
        <end position="476"/>
    </location>
</feature>
<evidence type="ECO:0000256" key="4">
    <source>
        <dbReference type="ARBA" id="ARBA00022771"/>
    </source>
</evidence>
<feature type="region of interest" description="Disordered" evidence="11">
    <location>
        <begin position="1216"/>
        <end position="1241"/>
    </location>
</feature>
<comment type="subcellular location">
    <subcellularLocation>
        <location evidence="1">Nucleus</location>
    </subcellularLocation>
</comment>
<evidence type="ECO:0008006" key="14">
    <source>
        <dbReference type="Google" id="ProtNLM"/>
    </source>
</evidence>
<evidence type="ECO:0000256" key="3">
    <source>
        <dbReference type="ARBA" id="ARBA00022737"/>
    </source>
</evidence>
<dbReference type="Gene3D" id="1.10.150.50">
    <property type="entry name" value="Transcription Factor, Ets-1"/>
    <property type="match status" value="1"/>
</dbReference>
<dbReference type="PROSITE" id="PS50105">
    <property type="entry name" value="SAM_DOMAIN"/>
    <property type="match status" value="1"/>
</dbReference>
<feature type="region of interest" description="Disordered" evidence="11">
    <location>
        <begin position="1253"/>
        <end position="1272"/>
    </location>
</feature>
<dbReference type="InterPro" id="IPR001660">
    <property type="entry name" value="SAM"/>
</dbReference>
<evidence type="ECO:0000256" key="6">
    <source>
        <dbReference type="ARBA" id="ARBA00022853"/>
    </source>
</evidence>
<feature type="compositionally biased region" description="Polar residues" evidence="11">
    <location>
        <begin position="442"/>
        <end position="456"/>
    </location>
</feature>
<dbReference type="Pfam" id="PF00536">
    <property type="entry name" value="SAM_1"/>
    <property type="match status" value="1"/>
</dbReference>
<keyword evidence="8" id="KW-0238">DNA-binding</keyword>
<feature type="region of interest" description="Disordered" evidence="11">
    <location>
        <begin position="429"/>
        <end position="476"/>
    </location>
</feature>
<dbReference type="PROSITE" id="PS51024">
    <property type="entry name" value="ZF_FCS"/>
    <property type="match status" value="1"/>
</dbReference>
<dbReference type="SMART" id="SM00561">
    <property type="entry name" value="MBT"/>
    <property type="match status" value="4"/>
</dbReference>
<reference evidence="12 13" key="1">
    <citation type="journal article" date="2002" name="Science">
        <title>The genome sequence of the malaria mosquito Anopheles gambiae.</title>
        <authorList>
            <person name="Holt R.A."/>
            <person name="Subramanian G.M."/>
            <person name="Halpern A."/>
            <person name="Sutton G.G."/>
            <person name="Charlab R."/>
            <person name="Nusskern D.R."/>
            <person name="Wincker P."/>
            <person name="Clark A.G."/>
            <person name="Ribeiro J.M."/>
            <person name="Wides R."/>
            <person name="Salzberg S.L."/>
            <person name="Loftus B."/>
            <person name="Yandell M."/>
            <person name="Majoros W.H."/>
            <person name="Rusch D.B."/>
            <person name="Lai Z."/>
            <person name="Kraft C.L."/>
            <person name="Abril J.F."/>
            <person name="Anthouard V."/>
            <person name="Arensburger P."/>
            <person name="Atkinson P.W."/>
            <person name="Baden H."/>
            <person name="de Berardinis V."/>
            <person name="Baldwin D."/>
            <person name="Benes V."/>
            <person name="Biedler J."/>
            <person name="Blass C."/>
            <person name="Bolanos R."/>
            <person name="Boscus D."/>
            <person name="Barnstead M."/>
            <person name="Cai S."/>
            <person name="Center A."/>
            <person name="Chaturverdi K."/>
            <person name="Christophides G.K."/>
            <person name="Chrystal M.A."/>
            <person name="Clamp M."/>
            <person name="Cravchik A."/>
            <person name="Curwen V."/>
            <person name="Dana A."/>
            <person name="Delcher A."/>
            <person name="Dew I."/>
            <person name="Evans C.A."/>
            <person name="Flanigan M."/>
            <person name="Grundschober-Freimoser A."/>
            <person name="Friedli L."/>
            <person name="Gu Z."/>
            <person name="Guan P."/>
            <person name="Guigo R."/>
            <person name="Hillenmeyer M.E."/>
            <person name="Hladun S.L."/>
            <person name="Hogan J.R."/>
            <person name="Hong Y.S."/>
            <person name="Hoover J."/>
            <person name="Jaillon O."/>
            <person name="Ke Z."/>
            <person name="Kodira C."/>
            <person name="Kokoza E."/>
            <person name="Koutsos A."/>
            <person name="Letunic I."/>
            <person name="Levitsky A."/>
            <person name="Liang Y."/>
            <person name="Lin J.J."/>
            <person name="Lobo N.F."/>
            <person name="Lopez J.R."/>
            <person name="Malek J.A."/>
            <person name="McIntosh T.C."/>
            <person name="Meister S."/>
            <person name="Miller J."/>
            <person name="Mobarry C."/>
            <person name="Mongin E."/>
            <person name="Murphy S.D."/>
            <person name="O'Brochta D.A."/>
            <person name="Pfannkoch C."/>
            <person name="Qi R."/>
            <person name="Regier M.A."/>
            <person name="Remington K."/>
            <person name="Shao H."/>
            <person name="Sharakhova M.V."/>
            <person name="Sitter C.D."/>
            <person name="Shetty J."/>
            <person name="Smith T.J."/>
            <person name="Strong R."/>
            <person name="Sun J."/>
            <person name="Thomasova D."/>
            <person name="Ton L.Q."/>
            <person name="Topalis P."/>
            <person name="Tu Z."/>
            <person name="Unger M.F."/>
            <person name="Walenz B."/>
            <person name="Wang A."/>
            <person name="Wang J."/>
            <person name="Wang M."/>
            <person name="Wang X."/>
            <person name="Woodford K.J."/>
            <person name="Wortman J.R."/>
            <person name="Wu M."/>
            <person name="Yao A."/>
            <person name="Zdobnov E.M."/>
            <person name="Zhang H."/>
            <person name="Zhao Q."/>
            <person name="Zhao S."/>
            <person name="Zhu S.C."/>
            <person name="Zhimulev I."/>
            <person name="Coluzzi M."/>
            <person name="della Torre A."/>
            <person name="Roth C.W."/>
            <person name="Louis C."/>
            <person name="Kalush F."/>
            <person name="Mural R.J."/>
            <person name="Myers E.W."/>
            <person name="Adams M.D."/>
            <person name="Smith H.O."/>
            <person name="Broder S."/>
            <person name="Gardner M.J."/>
            <person name="Fraser C.M."/>
            <person name="Birney E."/>
            <person name="Bork P."/>
            <person name="Brey P.T."/>
            <person name="Venter J.C."/>
            <person name="Weissenbach J."/>
            <person name="Kafatos F.C."/>
            <person name="Collins F.H."/>
            <person name="Hoffman S.L."/>
        </authorList>
    </citation>
    <scope>NUCLEOTIDE SEQUENCE [LARGE SCALE GENOMIC DNA]</scope>
    <source>
        <strain evidence="12 13">PEST</strain>
    </source>
</reference>
<proteinExistence type="predicted"/>
<dbReference type="EMBL" id="AAAB01008980">
    <property type="status" value="NOT_ANNOTATED_CDS"/>
    <property type="molecule type" value="Genomic_DNA"/>
</dbReference>
<dbReference type="Pfam" id="PF02820">
    <property type="entry name" value="MBT"/>
    <property type="match status" value="4"/>
</dbReference>
<evidence type="ECO:0000313" key="13">
    <source>
        <dbReference type="Proteomes" id="UP000007062"/>
    </source>
</evidence>
<dbReference type="GO" id="GO:0005634">
    <property type="term" value="C:nucleus"/>
    <property type="evidence" value="ECO:0000318"/>
    <property type="project" value="GO_Central"/>
</dbReference>
<evidence type="ECO:0000256" key="7">
    <source>
        <dbReference type="ARBA" id="ARBA00023015"/>
    </source>
</evidence>
<evidence type="ECO:0000256" key="5">
    <source>
        <dbReference type="ARBA" id="ARBA00022833"/>
    </source>
</evidence>
<keyword evidence="13" id="KW-1185">Reference proteome</keyword>
<dbReference type="PROSITE" id="PS51079">
    <property type="entry name" value="MBT"/>
    <property type="match status" value="4"/>
</dbReference>
<evidence type="ECO:0000256" key="9">
    <source>
        <dbReference type="ARBA" id="ARBA00023163"/>
    </source>
</evidence>
<keyword evidence="5" id="KW-0862">Zinc</keyword>
<dbReference type="CDD" id="cd09580">
    <property type="entry name" value="SAM_Scm-like-4MBT"/>
    <property type="match status" value="1"/>
</dbReference>
<dbReference type="SMART" id="SM00454">
    <property type="entry name" value="SAM"/>
    <property type="match status" value="1"/>
</dbReference>
<sequence>MNVFNRVLPSMNPQEFGTMVWMGQLASPLDENLTNYYGPPVTSVMEDITQQTHAMDMNPAAISSLISEYSGHMSAIPTTSGLAAVPNAAEALALTNPELFNIQQQQQQHQQHQQQQQAQQQQLLQQQLALSGYGFLDQTSALSAANSVSPDGTSSATGIGPPALAGVGMRLMDGSGKFAIDGRELAAAAAAAAAAVATAAVATASPSDEDGNNEGLEGPGDDDDHPSLQSYGQYQQLMNNGTGSDFLSVARQDIMLPYKLLNDTHMLQSHFLDYDGMADASNSNSSNSNSRCSPGATATMDVDQHSVASNPSQSRFHQQRQEAANSGGAAYPVGMYGGTMPVERYPSKKIRPVKRPGLVLKTPIAYKGDIDPSVIPIQRDGMAICEKCGAIGVKHSFYTKQRRFCSLACARSFESLRVFSAPFRSGSGIKASGTVNDDSKHIATSSSSTETSNIGLLSSPPDQLIDESHSSTEELDTKRVPLQQLHQQQEQVQTIGYRFKMSGTSLTQPNTNSGGGINSNISSHDDSSITNNIMLGGKMVGGTGILQEILPQEEIPQLPKGTRLPSPCPQDDRINSIRRKPNEFHNSYDWTQALADPKFYAAPVTCFKHAPGYEMWPNVVIGMKVEVENTDCDVQQALIGGMPHSFWVATVLRICGYKALLRYEGFDADSSKDFWVNLCSAEVHPVGWCATRGKPLIPPKSIEKPSPDWKEFLVSRLSNARTLPSTFYNKISDSFKSRFRVGLNLEVVDKNRISQVKLATISKIIGKRLYVRYYDSSPDDYGFWCHEDSPLIHPVGWATTVGHNLAAPEEYMDRMNAASDQILEPHEDDATMDLFKTNFQFEEYCFDGKQTGFEENMKLEAVDPLNLSSICVATVMTVLKFGYIMVRIDSYDPDVNGADWFCYHEKSPCIFPVGFCAKNKITLTPPKGYDLNTFTWEQYLLDTNSKPATEDIFHRDQIRQRFKEGMKLESADLMDPRLICVATIARVVGRLLKVHFDGWEEEYDQWLDSESPDIYPIGWCVLVGHKLEGPRILPKVVPTQKTSPKTTKKGKRKKKLKVEPSHDDGKSQPAPTTRTARIKKEQEHFEQQKLLAANPAQFDYSSLGQMATSDLGGQLSQQYSSDNSASLLMGSQLQMQQNQQPSELAAMGLSGDVTGTSPALHTFIKNEPNHNTTASLLSGTSLLGPIFDHSSSGTAGTATTATTGNMIDQDDIDMRTEDEDGESSSATGLPSTAPSSEIADNETDKTIPRLIQHDSANSGASPDSIGGGVAGGSCNSNGSNSGAIVAGSSNSSSSFGMAVTNSGQIMPESWEVKDVATFLTINDCAVHAEQFVQKDIDGKRLLELSKDDIITLLNLKVGPALKIFDLIQQLKCKIDPTKLRHLSKATGKKFL</sequence>
<feature type="compositionally biased region" description="Polar residues" evidence="11">
    <location>
        <begin position="306"/>
        <end position="324"/>
    </location>
</feature>
<feature type="region of interest" description="Disordered" evidence="11">
    <location>
        <begin position="305"/>
        <end position="330"/>
    </location>
</feature>
<dbReference type="InterPro" id="IPR012313">
    <property type="entry name" value="Znf_FCS"/>
</dbReference>
<organism evidence="12 13">
    <name type="scientific">Anopheles gambiae</name>
    <name type="common">African malaria mosquito</name>
    <dbReference type="NCBI Taxonomy" id="7165"/>
    <lineage>
        <taxon>Eukaryota</taxon>
        <taxon>Metazoa</taxon>
        <taxon>Ecdysozoa</taxon>
        <taxon>Arthropoda</taxon>
        <taxon>Hexapoda</taxon>
        <taxon>Insecta</taxon>
        <taxon>Pterygota</taxon>
        <taxon>Neoptera</taxon>
        <taxon>Endopterygota</taxon>
        <taxon>Diptera</taxon>
        <taxon>Nematocera</taxon>
        <taxon>Culicoidea</taxon>
        <taxon>Culicidae</taxon>
        <taxon>Anophelinae</taxon>
        <taxon>Anopheles</taxon>
    </lineage>
</organism>
<dbReference type="CDD" id="cd20100">
    <property type="entry name" value="MBT_dSfmbt-like_rpt4"/>
    <property type="match status" value="1"/>
</dbReference>
<evidence type="ECO:0000313" key="12">
    <source>
        <dbReference type="EnsemblMetazoa" id="AGAP010202-PA"/>
    </source>
</evidence>
<dbReference type="InterPro" id="IPR037605">
    <property type="entry name" value="Sfmbt_SAM"/>
</dbReference>
<dbReference type="PANTHER" id="PTHR12247:SF104">
    <property type="entry name" value="POLYCOMB PROTEIN SFMBT"/>
    <property type="match status" value="1"/>
</dbReference>
<dbReference type="GO" id="GO:0003677">
    <property type="term" value="F:DNA binding"/>
    <property type="evidence" value="ECO:0007669"/>
    <property type="project" value="UniProtKB-KW"/>
</dbReference>
<feature type="compositionally biased region" description="Basic residues" evidence="11">
    <location>
        <begin position="1046"/>
        <end position="1056"/>
    </location>
</feature>